<protein>
    <submittedName>
        <fullName evidence="1">Uncharacterized protein</fullName>
    </submittedName>
</protein>
<accession>A0A1F5WFB6</accession>
<sequence>MTLKEELRRDFLERQHAPRYDLMVEEAERWKNIFIMQLREAVRAGGSRALCEISYREVDYGSCMMVANRVERYFTEQGLEVLMTREIKSGKLCIYFEISGWADE</sequence>
<dbReference type="EMBL" id="MFHQ01000022">
    <property type="protein sequence ID" value="OGF74419.1"/>
    <property type="molecule type" value="Genomic_DNA"/>
</dbReference>
<dbReference type="Proteomes" id="UP000178406">
    <property type="component" value="Unassembled WGS sequence"/>
</dbReference>
<organism evidence="1 2">
    <name type="scientific">Candidatus Giovannonibacteria bacterium RIFCSPHIGHO2_02_FULL_46_20</name>
    <dbReference type="NCBI Taxonomy" id="1798338"/>
    <lineage>
        <taxon>Bacteria</taxon>
        <taxon>Candidatus Giovannoniibacteriota</taxon>
    </lineage>
</organism>
<dbReference type="STRING" id="1798338.A3J56_00700"/>
<proteinExistence type="predicted"/>
<dbReference type="AlphaFoldDB" id="A0A1F5WFB6"/>
<gene>
    <name evidence="1" type="ORF">A3J56_00700</name>
</gene>
<evidence type="ECO:0000313" key="1">
    <source>
        <dbReference type="EMBL" id="OGF74419.1"/>
    </source>
</evidence>
<name>A0A1F5WFB6_9BACT</name>
<evidence type="ECO:0000313" key="2">
    <source>
        <dbReference type="Proteomes" id="UP000178406"/>
    </source>
</evidence>
<comment type="caution">
    <text evidence="1">The sequence shown here is derived from an EMBL/GenBank/DDBJ whole genome shotgun (WGS) entry which is preliminary data.</text>
</comment>
<reference evidence="1 2" key="1">
    <citation type="journal article" date="2016" name="Nat. Commun.">
        <title>Thousands of microbial genomes shed light on interconnected biogeochemical processes in an aquifer system.</title>
        <authorList>
            <person name="Anantharaman K."/>
            <person name="Brown C.T."/>
            <person name="Hug L.A."/>
            <person name="Sharon I."/>
            <person name="Castelle C.J."/>
            <person name="Probst A.J."/>
            <person name="Thomas B.C."/>
            <person name="Singh A."/>
            <person name="Wilkins M.J."/>
            <person name="Karaoz U."/>
            <person name="Brodie E.L."/>
            <person name="Williams K.H."/>
            <person name="Hubbard S.S."/>
            <person name="Banfield J.F."/>
        </authorList>
    </citation>
    <scope>NUCLEOTIDE SEQUENCE [LARGE SCALE GENOMIC DNA]</scope>
</reference>